<accession>A0A6M8BFJ7</accession>
<sequence>MEPLNAAQRRACFQQAGDRAGVHAPLLAALHAVHQAPTLSDGEVGLGISPANQVALTEVETLPGQAQVVASTVRSITDRLIAQGWQSADLWDVDRGRYGDRFLTALAEGYLPPPNDTHAAQLEPCDGGALLRAYVQRVEADHLAAGLPSNLAFVDGALLNFLEQVPATYRGLSHERDGLLEAVRLWRKLDSQSAAIHSLLPRGSTSEPDALPATDRLDIALQDLSRRLPLNYAGYPHQREALLRLVQCWRQLPSREAAIASLEKKDPLSPDLTTLDPALMAFVQRLPAHYLGKGEQRNALTETFRLWQGLDSRTTAVRTLGVDPESLMSASPAALLDAARQLDQQLLRFVQRIPAAYRQTDAQRVALLHLVQTWRGLETGETTVRSLVDDLRQLQSARPGSPDATPAPVPDLLPVLQTEWTLDTIQLHGAIAPGGRLTWAEATQGGLYLPKNLAAMRAIVQLATAMEQVATRLGRSPHIIAWHCSPEAARALPGPSPEQHTLGSALLFYCDGLTGQQIYWTLDPWWTGGLGRFTQYPALVYLESRGAIASPEPDHRVRWVY</sequence>
<proteinExistence type="predicted"/>
<gene>
    <name evidence="1" type="ORF">HPC62_13180</name>
</gene>
<reference evidence="1 2" key="1">
    <citation type="submission" date="2020-05" db="EMBL/GenBank/DDBJ databases">
        <title>Complete genome sequence of of a novel Thermoleptolyngbya strain isolated from hot springs of Ganzi, Sichuan China.</title>
        <authorList>
            <person name="Tang J."/>
            <person name="Daroch M."/>
            <person name="Li L."/>
            <person name="Waleron K."/>
            <person name="Waleron M."/>
            <person name="Waleron M."/>
        </authorList>
    </citation>
    <scope>NUCLEOTIDE SEQUENCE [LARGE SCALE GENOMIC DNA]</scope>
    <source>
        <strain evidence="1 2">PKUAC-SCTA183</strain>
    </source>
</reference>
<dbReference type="Proteomes" id="UP000505210">
    <property type="component" value="Chromosome"/>
</dbReference>
<organism evidence="1 2">
    <name type="scientific">Thermoleptolyngbya sichuanensis A183</name>
    <dbReference type="NCBI Taxonomy" id="2737172"/>
    <lineage>
        <taxon>Bacteria</taxon>
        <taxon>Bacillati</taxon>
        <taxon>Cyanobacteriota</taxon>
        <taxon>Cyanophyceae</taxon>
        <taxon>Oculatellales</taxon>
        <taxon>Oculatellaceae</taxon>
        <taxon>Thermoleptolyngbya</taxon>
        <taxon>Thermoleptolyngbya sichuanensis</taxon>
    </lineage>
</organism>
<dbReference type="AlphaFoldDB" id="A0A6M8BFJ7"/>
<protein>
    <submittedName>
        <fullName evidence="1">Peptidase M15A</fullName>
    </submittedName>
</protein>
<dbReference type="EMBL" id="CP053661">
    <property type="protein sequence ID" value="QKD83020.1"/>
    <property type="molecule type" value="Genomic_DNA"/>
</dbReference>
<evidence type="ECO:0000313" key="1">
    <source>
        <dbReference type="EMBL" id="QKD83020.1"/>
    </source>
</evidence>
<keyword evidence="2" id="KW-1185">Reference proteome</keyword>
<dbReference type="RefSeq" id="WP_172356382.1">
    <property type="nucleotide sequence ID" value="NZ_CP053661.1"/>
</dbReference>
<dbReference type="KEGG" id="theu:HPC62_13180"/>
<name>A0A6M8BFJ7_9CYAN</name>
<evidence type="ECO:0000313" key="2">
    <source>
        <dbReference type="Proteomes" id="UP000505210"/>
    </source>
</evidence>